<evidence type="ECO:0008006" key="4">
    <source>
        <dbReference type="Google" id="ProtNLM"/>
    </source>
</evidence>
<keyword evidence="1" id="KW-0812">Transmembrane</keyword>
<dbReference type="Proteomes" id="UP000229526">
    <property type="component" value="Unassembled WGS sequence"/>
</dbReference>
<feature type="transmembrane region" description="Helical" evidence="1">
    <location>
        <begin position="21"/>
        <end position="38"/>
    </location>
</feature>
<gene>
    <name evidence="2" type="ORF">COU11_01740</name>
</gene>
<sequence length="167" mass="19259">MEEYLFWSAPESHHVPKSPAWYLWNALIVLIVTVIAIWQKNLTFLIFVAVAEAIIIGLASRRPRELLHAISNEGIALAPEGLSEEKLAEEGEFFPYSEFEAFAAHENPTNDRYAELVFRRKQKLSTYLKILISYEKLTDAQQVLIHFLPEFEYEESLADHILKKIGL</sequence>
<proteinExistence type="predicted"/>
<dbReference type="EMBL" id="PFBD01000017">
    <property type="protein sequence ID" value="PIR87181.1"/>
    <property type="molecule type" value="Genomic_DNA"/>
</dbReference>
<keyword evidence="1" id="KW-1133">Transmembrane helix</keyword>
<dbReference type="AlphaFoldDB" id="A0A2H0ULA8"/>
<comment type="caution">
    <text evidence="2">The sequence shown here is derived from an EMBL/GenBank/DDBJ whole genome shotgun (WGS) entry which is preliminary data.</text>
</comment>
<evidence type="ECO:0000256" key="1">
    <source>
        <dbReference type="SAM" id="Phobius"/>
    </source>
</evidence>
<organism evidence="2 3">
    <name type="scientific">Candidatus Harrisonbacteria bacterium CG10_big_fil_rev_8_21_14_0_10_49_15</name>
    <dbReference type="NCBI Taxonomy" id="1974587"/>
    <lineage>
        <taxon>Bacteria</taxon>
        <taxon>Candidatus Harrisoniibacteriota</taxon>
    </lineage>
</organism>
<protein>
    <recommendedName>
        <fullName evidence="4">DUF5673 domain-containing protein</fullName>
    </recommendedName>
</protein>
<evidence type="ECO:0000313" key="3">
    <source>
        <dbReference type="Proteomes" id="UP000229526"/>
    </source>
</evidence>
<evidence type="ECO:0000313" key="2">
    <source>
        <dbReference type="EMBL" id="PIR87181.1"/>
    </source>
</evidence>
<reference evidence="3" key="1">
    <citation type="submission" date="2017-09" db="EMBL/GenBank/DDBJ databases">
        <title>Depth-based differentiation of microbial function through sediment-hosted aquifers and enrichment of novel symbionts in the deep terrestrial subsurface.</title>
        <authorList>
            <person name="Probst A.J."/>
            <person name="Ladd B."/>
            <person name="Jarett J.K."/>
            <person name="Geller-Mcgrath D.E."/>
            <person name="Sieber C.M.K."/>
            <person name="Emerson J.B."/>
            <person name="Anantharaman K."/>
            <person name="Thomas B.C."/>
            <person name="Malmstrom R."/>
            <person name="Stieglmeier M."/>
            <person name="Klingl A."/>
            <person name="Woyke T."/>
            <person name="Ryan C.M."/>
            <person name="Banfield J.F."/>
        </authorList>
    </citation>
    <scope>NUCLEOTIDE SEQUENCE [LARGE SCALE GENOMIC DNA]</scope>
</reference>
<feature type="transmembrane region" description="Helical" evidence="1">
    <location>
        <begin position="44"/>
        <end position="60"/>
    </location>
</feature>
<accession>A0A2H0ULA8</accession>
<name>A0A2H0ULA8_9BACT</name>
<keyword evidence="1" id="KW-0472">Membrane</keyword>